<feature type="domain" description="F-box" evidence="2">
    <location>
        <begin position="102"/>
        <end position="149"/>
    </location>
</feature>
<evidence type="ECO:0000313" key="4">
    <source>
        <dbReference type="WBParaSite" id="SMUV_0000180301-mRNA-1"/>
    </source>
</evidence>
<organism evidence="3 4">
    <name type="scientific">Syphacia muris</name>
    <dbReference type="NCBI Taxonomy" id="451379"/>
    <lineage>
        <taxon>Eukaryota</taxon>
        <taxon>Metazoa</taxon>
        <taxon>Ecdysozoa</taxon>
        <taxon>Nematoda</taxon>
        <taxon>Chromadorea</taxon>
        <taxon>Rhabditida</taxon>
        <taxon>Spirurina</taxon>
        <taxon>Oxyuridomorpha</taxon>
        <taxon>Oxyuroidea</taxon>
        <taxon>Oxyuridae</taxon>
        <taxon>Syphacia</taxon>
    </lineage>
</organism>
<dbReference type="InterPro" id="IPR001810">
    <property type="entry name" value="F-box_dom"/>
</dbReference>
<accession>A0A0N5ACC7</accession>
<dbReference type="Pfam" id="PF12937">
    <property type="entry name" value="F-box-like"/>
    <property type="match status" value="1"/>
</dbReference>
<dbReference type="WBParaSite" id="SMUV_0000180301-mRNA-1">
    <property type="protein sequence ID" value="SMUV_0000180301-mRNA-1"/>
    <property type="gene ID" value="SMUV_0000180301"/>
</dbReference>
<protein>
    <submittedName>
        <fullName evidence="4">F-box domain-containing protein</fullName>
    </submittedName>
</protein>
<reference evidence="4" key="1">
    <citation type="submission" date="2017-02" db="UniProtKB">
        <authorList>
            <consortium name="WormBaseParasite"/>
        </authorList>
    </citation>
    <scope>IDENTIFICATION</scope>
</reference>
<evidence type="ECO:0000259" key="2">
    <source>
        <dbReference type="PROSITE" id="PS50181"/>
    </source>
</evidence>
<evidence type="ECO:0000256" key="1">
    <source>
        <dbReference type="ARBA" id="ARBA00022786"/>
    </source>
</evidence>
<dbReference type="SUPFAM" id="SSF52047">
    <property type="entry name" value="RNI-like"/>
    <property type="match status" value="1"/>
</dbReference>
<dbReference type="AlphaFoldDB" id="A0A0N5ACC7"/>
<name>A0A0N5ACC7_9BILA</name>
<dbReference type="Gene3D" id="3.80.10.10">
    <property type="entry name" value="Ribonuclease Inhibitor"/>
    <property type="match status" value="2"/>
</dbReference>
<dbReference type="PANTHER" id="PTHR13318:SF95">
    <property type="entry name" value="F-BOX PROTEIN YLR352W"/>
    <property type="match status" value="1"/>
</dbReference>
<dbReference type="PANTHER" id="PTHR13318">
    <property type="entry name" value="PARTNER OF PAIRED, ISOFORM B-RELATED"/>
    <property type="match status" value="1"/>
</dbReference>
<evidence type="ECO:0000313" key="3">
    <source>
        <dbReference type="Proteomes" id="UP000046393"/>
    </source>
</evidence>
<dbReference type="GO" id="GO:0031146">
    <property type="term" value="P:SCF-dependent proteasomal ubiquitin-dependent protein catabolic process"/>
    <property type="evidence" value="ECO:0007669"/>
    <property type="project" value="TreeGrafter"/>
</dbReference>
<dbReference type="GO" id="GO:0019005">
    <property type="term" value="C:SCF ubiquitin ligase complex"/>
    <property type="evidence" value="ECO:0007669"/>
    <property type="project" value="TreeGrafter"/>
</dbReference>
<dbReference type="PROSITE" id="PS50181">
    <property type="entry name" value="FBOX"/>
    <property type="match status" value="1"/>
</dbReference>
<dbReference type="Proteomes" id="UP000046393">
    <property type="component" value="Unplaced"/>
</dbReference>
<dbReference type="SUPFAM" id="SSF81383">
    <property type="entry name" value="F-box domain"/>
    <property type="match status" value="1"/>
</dbReference>
<dbReference type="InterPro" id="IPR006553">
    <property type="entry name" value="Leu-rich_rpt_Cys-con_subtyp"/>
</dbReference>
<keyword evidence="1" id="KW-0833">Ubl conjugation pathway</keyword>
<dbReference type="InterPro" id="IPR036047">
    <property type="entry name" value="F-box-like_dom_sf"/>
</dbReference>
<dbReference type="SMART" id="SM00367">
    <property type="entry name" value="LRR_CC"/>
    <property type="match status" value="4"/>
</dbReference>
<dbReference type="InterPro" id="IPR032675">
    <property type="entry name" value="LRR_dom_sf"/>
</dbReference>
<proteinExistence type="predicted"/>
<sequence length="483" mass="54904">MTTKSSRTSCSDLSVSMPVSHECLEDKNGVYPISREQLQTKHKWKYSEWYPCCTVACGLNGLFPVYDRWRSPAIAVPEEITPCEEIEFFDQLQNDNEETRNTMKLDDLSDDDILCIFEKIHPIEMLRSVSLVCKRWNRLSRAATLWHEVRLVICNKPAYLFAIQALLQRICRFVEKVCIYVVNCDPVSGIDFINLFPRQMDAVTVLDIGFFHYLTVLLARFLTRCFPNVRKLNMEGLKRAEDGALSMVFAEGFPYLQELILFGCKPLTREDFDALCCSHSLTVLSVDGNSALESYSGLRLGQSSMVSTLTRLYLDGEEMYDEAFSAVTRCKNLELFSVSCCESATDLSLKYIKSLPKLKHLHLLRGTNFTEKGLINFFKRKNDTVSSSAFPTCLKYLSLDGCSGVNDIVIDFLTKSCPTLVSLCLAWCWSVTDIGLINVVQRLSKLEFLDIRGMDCTNGLALLNVPKLYLKNLRYLGAQQCLR</sequence>
<keyword evidence="3" id="KW-1185">Reference proteome</keyword>
<dbReference type="STRING" id="451379.A0A0N5ACC7"/>